<gene>
    <name evidence="8" type="ORF">MGAL_10B078619</name>
</gene>
<evidence type="ECO:0000313" key="9">
    <source>
        <dbReference type="Proteomes" id="UP000596742"/>
    </source>
</evidence>
<dbReference type="InterPro" id="IPR001841">
    <property type="entry name" value="Znf_RING"/>
</dbReference>
<protein>
    <recommendedName>
        <fullName evidence="10">RING-type domain-containing protein</fullName>
    </recommendedName>
</protein>
<keyword evidence="3" id="KW-0862">Zinc</keyword>
<dbReference type="EMBL" id="UYJE01009877">
    <property type="protein sequence ID" value="VDI77749.1"/>
    <property type="molecule type" value="Genomic_DNA"/>
</dbReference>
<dbReference type="PROSITE" id="PS00518">
    <property type="entry name" value="ZF_RING_1"/>
    <property type="match status" value="1"/>
</dbReference>
<name>A0A8B6HCW3_MYTGA</name>
<dbReference type="InterPro" id="IPR011044">
    <property type="entry name" value="Quino_amine_DH_bsu"/>
</dbReference>
<evidence type="ECO:0000259" key="7">
    <source>
        <dbReference type="PROSITE" id="PS50119"/>
    </source>
</evidence>
<dbReference type="OrthoDB" id="654191at2759"/>
<evidence type="ECO:0000256" key="4">
    <source>
        <dbReference type="PROSITE-ProRule" id="PRU00024"/>
    </source>
</evidence>
<comment type="caution">
    <text evidence="8">The sequence shown here is derived from an EMBL/GenBank/DDBJ whole genome shotgun (WGS) entry which is preliminary data.</text>
</comment>
<dbReference type="Gene3D" id="3.30.40.10">
    <property type="entry name" value="Zinc/RING finger domain, C3HC4 (zinc finger)"/>
    <property type="match status" value="1"/>
</dbReference>
<dbReference type="AlphaFoldDB" id="A0A8B6HCW3"/>
<keyword evidence="9" id="KW-1185">Reference proteome</keyword>
<feature type="domain" description="B box-type" evidence="7">
    <location>
        <begin position="107"/>
        <end position="157"/>
    </location>
</feature>
<dbReference type="SUPFAM" id="SSF57845">
    <property type="entry name" value="B-box zinc-binding domain"/>
    <property type="match status" value="1"/>
</dbReference>
<dbReference type="InterPro" id="IPR013083">
    <property type="entry name" value="Znf_RING/FYVE/PHD"/>
</dbReference>
<evidence type="ECO:0008006" key="10">
    <source>
        <dbReference type="Google" id="ProtNLM"/>
    </source>
</evidence>
<evidence type="ECO:0000313" key="8">
    <source>
        <dbReference type="EMBL" id="VDI77749.1"/>
    </source>
</evidence>
<dbReference type="PROSITE" id="PS50119">
    <property type="entry name" value="ZF_BBOX"/>
    <property type="match status" value="1"/>
</dbReference>
<dbReference type="Gene3D" id="3.30.160.60">
    <property type="entry name" value="Classic Zinc Finger"/>
    <property type="match status" value="1"/>
</dbReference>
<feature type="domain" description="RING-type" evidence="6">
    <location>
        <begin position="24"/>
        <end position="72"/>
    </location>
</feature>
<dbReference type="SUPFAM" id="SSF50969">
    <property type="entry name" value="YVTN repeat-like/Quinoprotein amine dehydrogenase"/>
    <property type="match status" value="1"/>
</dbReference>
<feature type="coiled-coil region" evidence="5">
    <location>
        <begin position="227"/>
        <end position="262"/>
    </location>
</feature>
<dbReference type="InterPro" id="IPR047153">
    <property type="entry name" value="TRIM45/56/19-like"/>
</dbReference>
<proteinExistence type="predicted"/>
<dbReference type="GO" id="GO:0008270">
    <property type="term" value="F:zinc ion binding"/>
    <property type="evidence" value="ECO:0007669"/>
    <property type="project" value="UniProtKB-KW"/>
</dbReference>
<evidence type="ECO:0000259" key="6">
    <source>
        <dbReference type="PROSITE" id="PS50089"/>
    </source>
</evidence>
<dbReference type="SMART" id="SM00184">
    <property type="entry name" value="RING"/>
    <property type="match status" value="1"/>
</dbReference>
<sequence length="668" mass="76126">MTQTGSDMNKRTMDLSKSSDTFPCPVCSETLKSPKILPCLHSFCEQCIHEFILSTARKKDIAIKDFNCPVCRTVVKQKDAEAKLDQWAKSLQDNVIINTVLTMDHGNKALECQTCKRYNQTFEAKSWCKQCYEAFCEKCISMHNRMTLLMTHDVVPIEDVGRKTGGLDLRAVSEYCGMHPLKMVDVFCFQHKTACCGLCAGINHRKCDNVKSIEEIVHSSGMYKTLLEKLNDILRESTTTLLQAKQQEKANIKVMAENTEEDAANFIQGIRSKLDICFETFKKQLTVFHDEQNTRLNIRIRLLEQLIQSIEHWAKVTEVVQTSGSITQFFFLHVETVKKQIENSTTELEQICGSDIDIYLSFKKNETLQKVESVDQIGSLSIEEREKDTNQMGDVFKICSNFEICIQRFEGIRIEHLRTMHFPGSKLTCGVCIADKFILLGDASTNPNILHLVDITTGLTINKTKITGSVKRLYFDKDLSRIFISCYTKKLFSADLKGETIAHINRVSFNTDFVGALCRFDKHIYIIVDDSVKKFFPSDPPMEMTRGFPTNTNSRGLNGMTISKEKIFYTTIEKEIKCSSLNGRNIFTYKSDKIRNPVSIVMLSLNVLIILDKKGALYALSNDGKKQATLLEKFEKVVDPWDMWISTDDNTVYIAGGEYIDVFKIKFD</sequence>
<dbReference type="CDD" id="cd19757">
    <property type="entry name" value="Bbox1"/>
    <property type="match status" value="1"/>
</dbReference>
<dbReference type="InterPro" id="IPR000315">
    <property type="entry name" value="Znf_B-box"/>
</dbReference>
<keyword evidence="2 4" id="KW-0863">Zinc-finger</keyword>
<keyword evidence="1" id="KW-0479">Metal-binding</keyword>
<evidence type="ECO:0000256" key="5">
    <source>
        <dbReference type="SAM" id="Coils"/>
    </source>
</evidence>
<dbReference type="SUPFAM" id="SSF57850">
    <property type="entry name" value="RING/U-box"/>
    <property type="match status" value="1"/>
</dbReference>
<dbReference type="InterPro" id="IPR017907">
    <property type="entry name" value="Znf_RING_CS"/>
</dbReference>
<accession>A0A8B6HCW3</accession>
<evidence type="ECO:0000256" key="2">
    <source>
        <dbReference type="ARBA" id="ARBA00022771"/>
    </source>
</evidence>
<dbReference type="PANTHER" id="PTHR25462">
    <property type="entry name" value="BONUS, ISOFORM C-RELATED"/>
    <property type="match status" value="1"/>
</dbReference>
<dbReference type="Pfam" id="PF00097">
    <property type="entry name" value="zf-C3HC4"/>
    <property type="match status" value="1"/>
</dbReference>
<organism evidence="8 9">
    <name type="scientific">Mytilus galloprovincialis</name>
    <name type="common">Mediterranean mussel</name>
    <dbReference type="NCBI Taxonomy" id="29158"/>
    <lineage>
        <taxon>Eukaryota</taxon>
        <taxon>Metazoa</taxon>
        <taxon>Spiralia</taxon>
        <taxon>Lophotrochozoa</taxon>
        <taxon>Mollusca</taxon>
        <taxon>Bivalvia</taxon>
        <taxon>Autobranchia</taxon>
        <taxon>Pteriomorphia</taxon>
        <taxon>Mytilida</taxon>
        <taxon>Mytiloidea</taxon>
        <taxon>Mytilidae</taxon>
        <taxon>Mytilinae</taxon>
        <taxon>Mytilus</taxon>
    </lineage>
</organism>
<dbReference type="PROSITE" id="PS50089">
    <property type="entry name" value="ZF_RING_2"/>
    <property type="match status" value="1"/>
</dbReference>
<evidence type="ECO:0000256" key="1">
    <source>
        <dbReference type="ARBA" id="ARBA00022723"/>
    </source>
</evidence>
<dbReference type="InterPro" id="IPR018957">
    <property type="entry name" value="Znf_C3HC4_RING-type"/>
</dbReference>
<dbReference type="GO" id="GO:0061630">
    <property type="term" value="F:ubiquitin protein ligase activity"/>
    <property type="evidence" value="ECO:0007669"/>
    <property type="project" value="TreeGrafter"/>
</dbReference>
<reference evidence="8" key="1">
    <citation type="submission" date="2018-11" db="EMBL/GenBank/DDBJ databases">
        <authorList>
            <person name="Alioto T."/>
            <person name="Alioto T."/>
        </authorList>
    </citation>
    <scope>NUCLEOTIDE SEQUENCE</scope>
</reference>
<evidence type="ECO:0000256" key="3">
    <source>
        <dbReference type="ARBA" id="ARBA00022833"/>
    </source>
</evidence>
<dbReference type="PANTHER" id="PTHR25462:SF296">
    <property type="entry name" value="MEIOTIC P26, ISOFORM F"/>
    <property type="match status" value="1"/>
</dbReference>
<dbReference type="Proteomes" id="UP000596742">
    <property type="component" value="Unassembled WGS sequence"/>
</dbReference>
<keyword evidence="5" id="KW-0175">Coiled coil</keyword>